<comment type="caution">
    <text evidence="1">The sequence shown here is derived from an EMBL/GenBank/DDBJ whole genome shotgun (WGS) entry which is preliminary data.</text>
</comment>
<protein>
    <submittedName>
        <fullName evidence="1">Uncharacterized protein</fullName>
    </submittedName>
</protein>
<gene>
    <name evidence="1" type="ORF">PC117_g7989</name>
</gene>
<evidence type="ECO:0000313" key="1">
    <source>
        <dbReference type="EMBL" id="KAG2946002.1"/>
    </source>
</evidence>
<dbReference type="EMBL" id="RCMK01000168">
    <property type="protein sequence ID" value="KAG2946002.1"/>
    <property type="molecule type" value="Genomic_DNA"/>
</dbReference>
<dbReference type="Proteomes" id="UP000736787">
    <property type="component" value="Unassembled WGS sequence"/>
</dbReference>
<reference evidence="1" key="1">
    <citation type="submission" date="2018-10" db="EMBL/GenBank/DDBJ databases">
        <title>Effector identification in a new, highly contiguous assembly of the strawberry crown rot pathogen Phytophthora cactorum.</title>
        <authorList>
            <person name="Armitage A.D."/>
            <person name="Nellist C.F."/>
            <person name="Bates H."/>
            <person name="Vickerstaff R.J."/>
            <person name="Harrison R.J."/>
        </authorList>
    </citation>
    <scope>NUCLEOTIDE SEQUENCE</scope>
    <source>
        <strain evidence="1">4040</strain>
    </source>
</reference>
<proteinExistence type="predicted"/>
<organism evidence="1 2">
    <name type="scientific">Phytophthora cactorum</name>
    <dbReference type="NCBI Taxonomy" id="29920"/>
    <lineage>
        <taxon>Eukaryota</taxon>
        <taxon>Sar</taxon>
        <taxon>Stramenopiles</taxon>
        <taxon>Oomycota</taxon>
        <taxon>Peronosporomycetes</taxon>
        <taxon>Peronosporales</taxon>
        <taxon>Peronosporaceae</taxon>
        <taxon>Phytophthora</taxon>
    </lineage>
</organism>
<dbReference type="AlphaFoldDB" id="A0A8T1E4F5"/>
<name>A0A8T1E4F5_9STRA</name>
<evidence type="ECO:0000313" key="2">
    <source>
        <dbReference type="Proteomes" id="UP000736787"/>
    </source>
</evidence>
<accession>A0A8T1E4F5</accession>
<sequence length="45" mass="5118">MSKRIPWIERAIAANAGEAETYLEGVKSFDVSKSHAMAYMFEIMH</sequence>